<feature type="compositionally biased region" description="Basic residues" evidence="15">
    <location>
        <begin position="61"/>
        <end position="70"/>
    </location>
</feature>
<dbReference type="GO" id="GO:0140680">
    <property type="term" value="F:histone H3K36me/H3K36me2 demethylase activity"/>
    <property type="evidence" value="ECO:0007669"/>
    <property type="project" value="UniProtKB-EC"/>
</dbReference>
<dbReference type="InterPro" id="IPR049043">
    <property type="entry name" value="WHD_RIOX1"/>
</dbReference>
<dbReference type="Gene3D" id="2.60.120.650">
    <property type="entry name" value="Cupin"/>
    <property type="match status" value="1"/>
</dbReference>
<keyword evidence="9 14" id="KW-0805">Transcription regulation</keyword>
<dbReference type="PANTHER" id="PTHR13096">
    <property type="entry name" value="MINA53 MYC INDUCED NUCLEAR ANTIGEN"/>
    <property type="match status" value="1"/>
</dbReference>
<evidence type="ECO:0000259" key="16">
    <source>
        <dbReference type="PROSITE" id="PS51184"/>
    </source>
</evidence>
<evidence type="ECO:0000256" key="7">
    <source>
        <dbReference type="ARBA" id="ARBA00023002"/>
    </source>
</evidence>
<evidence type="ECO:0000256" key="5">
    <source>
        <dbReference type="ARBA" id="ARBA00022853"/>
    </source>
</evidence>
<keyword evidence="8 14" id="KW-0408">Iron</keyword>
<dbReference type="EC" id="1.14.11.27" evidence="14"/>
<evidence type="ECO:0000256" key="2">
    <source>
        <dbReference type="ARBA" id="ARBA00010309"/>
    </source>
</evidence>
<evidence type="ECO:0000256" key="9">
    <source>
        <dbReference type="ARBA" id="ARBA00023015"/>
    </source>
</evidence>
<dbReference type="FunFam" id="1.10.10.1500:FF:000001">
    <property type="entry name" value="ribosomal oxygenase 1 isoform X1"/>
    <property type="match status" value="1"/>
</dbReference>
<dbReference type="OrthoDB" id="425950at2759"/>
<feature type="compositionally biased region" description="Basic and acidic residues" evidence="15">
    <location>
        <begin position="36"/>
        <end position="46"/>
    </location>
</feature>
<comment type="function">
    <text evidence="12">Oxygenase that can act as both a histone lysine demethylase and a ribosomal histidine hydroxylase. Specifically demethylates 'Lys-4' (H3K4me) and 'Lys-36' (H3K36me) of histone H3, thereby playing a central role in histone code.</text>
</comment>
<dbReference type="GO" id="GO:0032453">
    <property type="term" value="F:histone H3K4 demethylase activity"/>
    <property type="evidence" value="ECO:0007669"/>
    <property type="project" value="TreeGrafter"/>
</dbReference>
<evidence type="ECO:0000313" key="18">
    <source>
        <dbReference type="Proteomes" id="UP001152799"/>
    </source>
</evidence>
<keyword evidence="10 14" id="KW-0804">Transcription</keyword>
<dbReference type="EMBL" id="OU892282">
    <property type="protein sequence ID" value="CAG9770864.1"/>
    <property type="molecule type" value="Genomic_DNA"/>
</dbReference>
<sequence length="608" mass="69294">MATMVSAFAMYQKNQKKREAPSEMPVQSKKSKKAKKTENSPKENGKHVMMSVPPKSSPQSKAKKVKKAKKNKMEVKVIENGHHVSSDEEEIPTLVPIMNESKVVQINGKQEVNGKPIKKLKKKKLPDPNQIQVFNPVTQGLAIFKWLIDPVSPREFFDKYWEQKPLLIKRSDTKYFKHVFSSSQLDNILRDHPLHFTRNVDVVLYQNGKKEVMDEEGRALPAKLWDFYTNGCSIRILNPHTYDQNVHSIIASLQEYFGTMVGTNVYLTPPESQGFAPHFDDIEAFIVQLEGTKYWKLYKPVDKDVLTRDSSTNFKPEVLGDPFMEVELNAGDLLYFPRGTIHEGRTKEDAHSLHITVSVYQHTAYIDLLEQALPAALKKAASENVEFRKGLPLNYLKHLGVVNKDQQSKNRKLIINKIKSLTSSLVDYLDVDSAADNLGRKFMYDAMPPLFSKEEAKFSCKFDGDFMANGVVRNRCEITPEIKIRLLRYYALRVVQESDTTSKIYFCTENAKTYHGEDEQYLEINNSLIPGIQMLQKEYPEFVVAEDLPIKDEMEKLALVSSMWEHGLLVTEERLPNVDSDSGSDLDSSGWVDWDVSGASDATSSDDH</sequence>
<dbReference type="InterPro" id="IPR039994">
    <property type="entry name" value="NO66-like"/>
</dbReference>
<evidence type="ECO:0000256" key="14">
    <source>
        <dbReference type="RuleBase" id="RU366061"/>
    </source>
</evidence>
<dbReference type="SUPFAM" id="SSF51197">
    <property type="entry name" value="Clavaminate synthase-like"/>
    <property type="match status" value="1"/>
</dbReference>
<evidence type="ECO:0000256" key="6">
    <source>
        <dbReference type="ARBA" id="ARBA00022964"/>
    </source>
</evidence>
<evidence type="ECO:0000256" key="15">
    <source>
        <dbReference type="SAM" id="MobiDB-lite"/>
    </source>
</evidence>
<proteinExistence type="inferred from homology"/>
<feature type="compositionally biased region" description="Low complexity" evidence="15">
    <location>
        <begin position="48"/>
        <end position="60"/>
    </location>
</feature>
<evidence type="ECO:0000256" key="3">
    <source>
        <dbReference type="ARBA" id="ARBA00022491"/>
    </source>
</evidence>
<dbReference type="InterPro" id="IPR003347">
    <property type="entry name" value="JmjC_dom"/>
</dbReference>
<keyword evidence="5" id="KW-0156">Chromatin regulator</keyword>
<dbReference type="Pfam" id="PF08007">
    <property type="entry name" value="JmjC_2"/>
    <property type="match status" value="1"/>
</dbReference>
<protein>
    <recommendedName>
        <fullName evidence="14">Bifunctional lysine-specific demethylase and histidyl-hydroxylase</fullName>
        <ecNumber evidence="14">1.14.11.27</ecNumber>
    </recommendedName>
</protein>
<gene>
    <name evidence="17" type="ORF">CEUTPL_LOCUS11308</name>
</gene>
<dbReference type="Gene3D" id="1.10.10.1500">
    <property type="entry name" value="JmjC domain-containing ribosomal oxygenase (ROX), dimer domain"/>
    <property type="match status" value="1"/>
</dbReference>
<evidence type="ECO:0000313" key="17">
    <source>
        <dbReference type="EMBL" id="CAG9770864.1"/>
    </source>
</evidence>
<keyword evidence="3" id="KW-0678">Repressor</keyword>
<comment type="catalytic activity">
    <reaction evidence="13 14">
        <text>N(6),N(6)-dimethyl-L-lysyl(36)-[histone H3] + 2 2-oxoglutarate + 2 O2 = L-lysyl(36)-[histone H3] + 2 formaldehyde + 2 succinate + 2 CO2</text>
        <dbReference type="Rhea" id="RHEA:42032"/>
        <dbReference type="Rhea" id="RHEA-COMP:9785"/>
        <dbReference type="Rhea" id="RHEA-COMP:9787"/>
        <dbReference type="ChEBI" id="CHEBI:15379"/>
        <dbReference type="ChEBI" id="CHEBI:16526"/>
        <dbReference type="ChEBI" id="CHEBI:16810"/>
        <dbReference type="ChEBI" id="CHEBI:16842"/>
        <dbReference type="ChEBI" id="CHEBI:29969"/>
        <dbReference type="ChEBI" id="CHEBI:30031"/>
        <dbReference type="ChEBI" id="CHEBI:61976"/>
        <dbReference type="EC" id="1.14.11.27"/>
    </reaction>
</comment>
<evidence type="ECO:0000256" key="1">
    <source>
        <dbReference type="ARBA" id="ARBA00004123"/>
    </source>
</evidence>
<comment type="subcellular location">
    <subcellularLocation>
        <location evidence="1 14">Nucleus</location>
    </subcellularLocation>
</comment>
<keyword evidence="6 14" id="KW-0223">Dioxygenase</keyword>
<dbReference type="Pfam" id="PF21233">
    <property type="entry name" value="WHD_RIOX1"/>
    <property type="match status" value="1"/>
</dbReference>
<comment type="cofactor">
    <cofactor evidence="14">
        <name>Fe(2+)</name>
        <dbReference type="ChEBI" id="CHEBI:29033"/>
    </cofactor>
    <text evidence="14">Binds 1 Fe(2+) ion per subunit.</text>
</comment>
<organism evidence="17 18">
    <name type="scientific">Ceutorhynchus assimilis</name>
    <name type="common">cabbage seed weevil</name>
    <dbReference type="NCBI Taxonomy" id="467358"/>
    <lineage>
        <taxon>Eukaryota</taxon>
        <taxon>Metazoa</taxon>
        <taxon>Ecdysozoa</taxon>
        <taxon>Arthropoda</taxon>
        <taxon>Hexapoda</taxon>
        <taxon>Insecta</taxon>
        <taxon>Pterygota</taxon>
        <taxon>Neoptera</taxon>
        <taxon>Endopterygota</taxon>
        <taxon>Coleoptera</taxon>
        <taxon>Polyphaga</taxon>
        <taxon>Cucujiformia</taxon>
        <taxon>Curculionidae</taxon>
        <taxon>Ceutorhynchinae</taxon>
        <taxon>Ceutorhynchus</taxon>
    </lineage>
</organism>
<evidence type="ECO:0000256" key="4">
    <source>
        <dbReference type="ARBA" id="ARBA00022723"/>
    </source>
</evidence>
<reference evidence="17" key="1">
    <citation type="submission" date="2022-01" db="EMBL/GenBank/DDBJ databases">
        <authorList>
            <person name="King R."/>
        </authorList>
    </citation>
    <scope>NUCLEOTIDE SEQUENCE</scope>
</reference>
<dbReference type="AlphaFoldDB" id="A0A9N9QR03"/>
<dbReference type="PROSITE" id="PS51184">
    <property type="entry name" value="JMJC"/>
    <property type="match status" value="1"/>
</dbReference>
<evidence type="ECO:0000256" key="12">
    <source>
        <dbReference type="ARBA" id="ARBA00025670"/>
    </source>
</evidence>
<dbReference type="GO" id="GO:0005506">
    <property type="term" value="F:iron ion binding"/>
    <property type="evidence" value="ECO:0007669"/>
    <property type="project" value="UniProtKB-UniRule"/>
</dbReference>
<dbReference type="FunFam" id="3.90.930.40:FF:000001">
    <property type="entry name" value="ribosomal oxygenase 1 isoform X1"/>
    <property type="match status" value="1"/>
</dbReference>
<dbReference type="GO" id="GO:0005730">
    <property type="term" value="C:nucleolus"/>
    <property type="evidence" value="ECO:0007669"/>
    <property type="project" value="TreeGrafter"/>
</dbReference>
<evidence type="ECO:0000256" key="8">
    <source>
        <dbReference type="ARBA" id="ARBA00023004"/>
    </source>
</evidence>
<feature type="region of interest" description="Disordered" evidence="15">
    <location>
        <begin position="1"/>
        <end position="71"/>
    </location>
</feature>
<dbReference type="Gene3D" id="3.90.930.40">
    <property type="match status" value="1"/>
</dbReference>
<dbReference type="Proteomes" id="UP001152799">
    <property type="component" value="Chromosome 6"/>
</dbReference>
<keyword evidence="4 14" id="KW-0479">Metal-binding</keyword>
<name>A0A9N9QR03_9CUCU</name>
<keyword evidence="7 14" id="KW-0560">Oxidoreductase</keyword>
<keyword evidence="18" id="KW-1185">Reference proteome</keyword>
<accession>A0A9N9QR03</accession>
<feature type="domain" description="JmjC" evidence="16">
    <location>
        <begin position="239"/>
        <end position="376"/>
    </location>
</feature>
<feature type="region of interest" description="Disordered" evidence="15">
    <location>
        <begin position="578"/>
        <end position="608"/>
    </location>
</feature>
<comment type="similarity">
    <text evidence="2">Belongs to the ROX family. NO66 subfamily.</text>
</comment>
<evidence type="ECO:0000256" key="10">
    <source>
        <dbReference type="ARBA" id="ARBA00023163"/>
    </source>
</evidence>
<feature type="compositionally biased region" description="Low complexity" evidence="15">
    <location>
        <begin position="578"/>
        <end position="598"/>
    </location>
</feature>
<evidence type="ECO:0000256" key="13">
    <source>
        <dbReference type="ARBA" id="ARBA00047915"/>
    </source>
</evidence>
<dbReference type="PANTHER" id="PTHR13096:SF8">
    <property type="entry name" value="RIBOSOMAL OXYGENASE 1"/>
    <property type="match status" value="1"/>
</dbReference>
<evidence type="ECO:0000256" key="11">
    <source>
        <dbReference type="ARBA" id="ARBA00023242"/>
    </source>
</evidence>
<keyword evidence="11 14" id="KW-0539">Nucleus</keyword>